<dbReference type="AlphaFoldDB" id="A0A5B3FQL4"/>
<proteinExistence type="predicted"/>
<evidence type="ECO:0000313" key="2">
    <source>
        <dbReference type="EMBL" id="KAA2363349.1"/>
    </source>
</evidence>
<dbReference type="InterPro" id="IPR037914">
    <property type="entry name" value="SpoVT-AbrB_sf"/>
</dbReference>
<dbReference type="Pfam" id="PF04014">
    <property type="entry name" value="MazE_antitoxin"/>
    <property type="match status" value="1"/>
</dbReference>
<dbReference type="Proteomes" id="UP000323567">
    <property type="component" value="Unassembled WGS sequence"/>
</dbReference>
<dbReference type="Gene3D" id="2.10.260.10">
    <property type="match status" value="1"/>
</dbReference>
<organism evidence="2 3">
    <name type="scientific">Alistipes shahii</name>
    <dbReference type="NCBI Taxonomy" id="328814"/>
    <lineage>
        <taxon>Bacteria</taxon>
        <taxon>Pseudomonadati</taxon>
        <taxon>Bacteroidota</taxon>
        <taxon>Bacteroidia</taxon>
        <taxon>Bacteroidales</taxon>
        <taxon>Rikenellaceae</taxon>
        <taxon>Alistipes</taxon>
    </lineage>
</organism>
<comment type="caution">
    <text evidence="2">The sequence shown here is derived from an EMBL/GenBank/DDBJ whole genome shotgun (WGS) entry which is preliminary data.</text>
</comment>
<reference evidence="2 3" key="1">
    <citation type="journal article" date="2019" name="Nat. Med.">
        <title>A library of human gut bacterial isolates paired with longitudinal multiomics data enables mechanistic microbiome research.</title>
        <authorList>
            <person name="Poyet M."/>
            <person name="Groussin M."/>
            <person name="Gibbons S.M."/>
            <person name="Avila-Pacheco J."/>
            <person name="Jiang X."/>
            <person name="Kearney S.M."/>
            <person name="Perrotta A.R."/>
            <person name="Berdy B."/>
            <person name="Zhao S."/>
            <person name="Lieberman T.D."/>
            <person name="Swanson P.K."/>
            <person name="Smith M."/>
            <person name="Roesemann S."/>
            <person name="Alexander J.E."/>
            <person name="Rich S.A."/>
            <person name="Livny J."/>
            <person name="Vlamakis H."/>
            <person name="Clish C."/>
            <person name="Bullock K."/>
            <person name="Deik A."/>
            <person name="Scott J."/>
            <person name="Pierce K.A."/>
            <person name="Xavier R.J."/>
            <person name="Alm E.J."/>
        </authorList>
    </citation>
    <scope>NUCLEOTIDE SEQUENCE [LARGE SCALE GENOMIC DNA]</scope>
    <source>
        <strain evidence="2 3">BIOML-A2</strain>
    </source>
</reference>
<dbReference type="SUPFAM" id="SSF89447">
    <property type="entry name" value="AbrB/MazE/MraZ-like"/>
    <property type="match status" value="1"/>
</dbReference>
<sequence>MSTLKLRQIGDTVVLILPKTLLEQLSAKSGDSLKYSFEDRKLVIKPKRKLRRLPKYDLSGLLLEHKQIMVRLEAEYQTVSYRKFRQCQCSIRLMPEC</sequence>
<dbReference type="GO" id="GO:0003677">
    <property type="term" value="F:DNA binding"/>
    <property type="evidence" value="ECO:0007669"/>
    <property type="project" value="InterPro"/>
</dbReference>
<dbReference type="SMART" id="SM00966">
    <property type="entry name" value="SpoVT_AbrB"/>
    <property type="match status" value="1"/>
</dbReference>
<dbReference type="EMBL" id="VVXK01000061">
    <property type="protein sequence ID" value="KAA2363349.1"/>
    <property type="molecule type" value="Genomic_DNA"/>
</dbReference>
<evidence type="ECO:0000313" key="3">
    <source>
        <dbReference type="Proteomes" id="UP000323567"/>
    </source>
</evidence>
<name>A0A5B3FQL4_9BACT</name>
<dbReference type="InterPro" id="IPR007159">
    <property type="entry name" value="SpoVT-AbrB_dom"/>
</dbReference>
<protein>
    <recommendedName>
        <fullName evidence="1">SpoVT-AbrB domain-containing protein</fullName>
    </recommendedName>
</protein>
<evidence type="ECO:0000259" key="1">
    <source>
        <dbReference type="SMART" id="SM00966"/>
    </source>
</evidence>
<gene>
    <name evidence="2" type="ORF">F2Y13_16085</name>
</gene>
<feature type="domain" description="SpoVT-AbrB" evidence="1">
    <location>
        <begin position="7"/>
        <end position="52"/>
    </location>
</feature>
<accession>A0A5B3FQL4</accession>